<keyword evidence="5" id="KW-1185">Reference proteome</keyword>
<keyword evidence="2" id="KW-0472">Membrane</keyword>
<dbReference type="Proteomes" id="UP001152797">
    <property type="component" value="Unassembled WGS sequence"/>
</dbReference>
<dbReference type="EMBL" id="CAMXCT020002584">
    <property type="protein sequence ID" value="CAL1152490.1"/>
    <property type="molecule type" value="Genomic_DNA"/>
</dbReference>
<reference evidence="3" key="1">
    <citation type="submission" date="2022-10" db="EMBL/GenBank/DDBJ databases">
        <authorList>
            <person name="Chen Y."/>
            <person name="Dougan E. K."/>
            <person name="Chan C."/>
            <person name="Rhodes N."/>
            <person name="Thang M."/>
        </authorList>
    </citation>
    <scope>NUCLEOTIDE SEQUENCE</scope>
</reference>
<evidence type="ECO:0000256" key="2">
    <source>
        <dbReference type="SAM" id="Phobius"/>
    </source>
</evidence>
<keyword evidence="2" id="KW-0812">Transmembrane</keyword>
<sequence>MWSYCCSETTTGVLDAGSTLPEDKGFVRSVDTIGRRWGEGPVVSRRCNCKADNEESTDNSESDSEESPGTTLYLRENNASREFASASWRENAKKKHQLGPPDTQLFASGLATLTSQLPQKSHPTWITMKERLKRVSMEVKLSVDQTKLWFQVHAVSICASPLVAFSFFLNFVQLVR</sequence>
<feature type="transmembrane region" description="Helical" evidence="2">
    <location>
        <begin position="148"/>
        <end position="172"/>
    </location>
</feature>
<proteinExistence type="predicted"/>
<protein>
    <submittedName>
        <fullName evidence="3">Uncharacterized protein</fullName>
    </submittedName>
</protein>
<evidence type="ECO:0000313" key="5">
    <source>
        <dbReference type="Proteomes" id="UP001152797"/>
    </source>
</evidence>
<keyword evidence="2" id="KW-1133">Transmembrane helix</keyword>
<comment type="caution">
    <text evidence="3">The sequence shown here is derived from an EMBL/GenBank/DDBJ whole genome shotgun (WGS) entry which is preliminary data.</text>
</comment>
<dbReference type="EMBL" id="CAMXCT010002584">
    <property type="protein sequence ID" value="CAI3999115.1"/>
    <property type="molecule type" value="Genomic_DNA"/>
</dbReference>
<organism evidence="3">
    <name type="scientific">Cladocopium goreaui</name>
    <dbReference type="NCBI Taxonomy" id="2562237"/>
    <lineage>
        <taxon>Eukaryota</taxon>
        <taxon>Sar</taxon>
        <taxon>Alveolata</taxon>
        <taxon>Dinophyceae</taxon>
        <taxon>Suessiales</taxon>
        <taxon>Symbiodiniaceae</taxon>
        <taxon>Cladocopium</taxon>
    </lineage>
</organism>
<gene>
    <name evidence="3" type="ORF">C1SCF055_LOCUS25358</name>
</gene>
<accession>A0A9P1CX77</accession>
<feature type="compositionally biased region" description="Acidic residues" evidence="1">
    <location>
        <begin position="54"/>
        <end position="66"/>
    </location>
</feature>
<feature type="region of interest" description="Disordered" evidence="1">
    <location>
        <begin position="49"/>
        <end position="73"/>
    </location>
</feature>
<evidence type="ECO:0000256" key="1">
    <source>
        <dbReference type="SAM" id="MobiDB-lite"/>
    </source>
</evidence>
<name>A0A9P1CX77_9DINO</name>
<dbReference type="EMBL" id="CAMXCT030002584">
    <property type="protein sequence ID" value="CAL4786427.1"/>
    <property type="molecule type" value="Genomic_DNA"/>
</dbReference>
<evidence type="ECO:0000313" key="3">
    <source>
        <dbReference type="EMBL" id="CAI3999115.1"/>
    </source>
</evidence>
<dbReference type="AlphaFoldDB" id="A0A9P1CX77"/>
<evidence type="ECO:0000313" key="4">
    <source>
        <dbReference type="EMBL" id="CAL1152490.1"/>
    </source>
</evidence>
<reference evidence="4" key="2">
    <citation type="submission" date="2024-04" db="EMBL/GenBank/DDBJ databases">
        <authorList>
            <person name="Chen Y."/>
            <person name="Shah S."/>
            <person name="Dougan E. K."/>
            <person name="Thang M."/>
            <person name="Chan C."/>
        </authorList>
    </citation>
    <scope>NUCLEOTIDE SEQUENCE [LARGE SCALE GENOMIC DNA]</scope>
</reference>